<feature type="domain" description="Ig-like" evidence="2">
    <location>
        <begin position="63"/>
        <end position="165"/>
    </location>
</feature>
<dbReference type="SUPFAM" id="SSF48726">
    <property type="entry name" value="Immunoglobulin"/>
    <property type="match status" value="1"/>
</dbReference>
<evidence type="ECO:0000256" key="1">
    <source>
        <dbReference type="ARBA" id="ARBA00023157"/>
    </source>
</evidence>
<dbReference type="InterPro" id="IPR036179">
    <property type="entry name" value="Ig-like_dom_sf"/>
</dbReference>
<dbReference type="InterPro" id="IPR013783">
    <property type="entry name" value="Ig-like_fold"/>
</dbReference>
<dbReference type="AlphaFoldDB" id="A0A8S1AYX0"/>
<dbReference type="PANTHER" id="PTHR21261">
    <property type="entry name" value="BEAT PROTEIN"/>
    <property type="match status" value="1"/>
</dbReference>
<dbReference type="Proteomes" id="UP000494106">
    <property type="component" value="Unassembled WGS sequence"/>
</dbReference>
<organism evidence="3 4">
    <name type="scientific">Arctia plantaginis</name>
    <name type="common">Wood tiger moth</name>
    <name type="synonym">Phalaena plantaginis</name>
    <dbReference type="NCBI Taxonomy" id="874455"/>
    <lineage>
        <taxon>Eukaryota</taxon>
        <taxon>Metazoa</taxon>
        <taxon>Ecdysozoa</taxon>
        <taxon>Arthropoda</taxon>
        <taxon>Hexapoda</taxon>
        <taxon>Insecta</taxon>
        <taxon>Pterygota</taxon>
        <taxon>Neoptera</taxon>
        <taxon>Endopterygota</taxon>
        <taxon>Lepidoptera</taxon>
        <taxon>Glossata</taxon>
        <taxon>Ditrysia</taxon>
        <taxon>Noctuoidea</taxon>
        <taxon>Erebidae</taxon>
        <taxon>Arctiinae</taxon>
        <taxon>Arctia</taxon>
    </lineage>
</organism>
<gene>
    <name evidence="3" type="ORF">APLA_LOCUS13230</name>
</gene>
<dbReference type="PROSITE" id="PS50835">
    <property type="entry name" value="IG_LIKE"/>
    <property type="match status" value="1"/>
</dbReference>
<dbReference type="InterPro" id="IPR013162">
    <property type="entry name" value="CD80_C2-set"/>
</dbReference>
<dbReference type="InterPro" id="IPR007110">
    <property type="entry name" value="Ig-like_dom"/>
</dbReference>
<comment type="caution">
    <text evidence="3">The sequence shown here is derived from an EMBL/GenBank/DDBJ whole genome shotgun (WGS) entry which is preliminary data.</text>
</comment>
<protein>
    <recommendedName>
        <fullName evidence="2">Ig-like domain-containing protein</fullName>
    </recommendedName>
</protein>
<accession>A0A8S1AYX0</accession>
<sequence>MIQRYTQSNGTEEVMKYSDSCLDNRTYNTKLSFTCEVSTEGPRFAVAKQTKNLTIAVTLKEDPVILGVPGTVQLGEDVLLNCTSQPAMPPANIMWYIDGRPEVSHTEPWLVNNTQVSAANEFGLRSSWRSLKLRVATTKGYMALRCEATQPTFPPYTRSTNKTLEIARSPHLSMFTAAGLPLTAYAETSVLKPPATLGIRRENRVYLKAKVDKVKKVFSSTTW</sequence>
<dbReference type="Pfam" id="PF08205">
    <property type="entry name" value="C2-set_2"/>
    <property type="match status" value="1"/>
</dbReference>
<dbReference type="OrthoDB" id="7375975at2759"/>
<keyword evidence="4" id="KW-1185">Reference proteome</keyword>
<evidence type="ECO:0000259" key="2">
    <source>
        <dbReference type="PROSITE" id="PS50835"/>
    </source>
</evidence>
<evidence type="ECO:0000313" key="3">
    <source>
        <dbReference type="EMBL" id="CAB3251861.1"/>
    </source>
</evidence>
<proteinExistence type="predicted"/>
<dbReference type="PANTHER" id="PTHR21261:SF15">
    <property type="entry name" value="BEATEN PATH IIIA, ISOFORM D-RELATED"/>
    <property type="match status" value="1"/>
</dbReference>
<dbReference type="EMBL" id="CADEBC010000551">
    <property type="protein sequence ID" value="CAB3251861.1"/>
    <property type="molecule type" value="Genomic_DNA"/>
</dbReference>
<name>A0A8S1AYX0_ARCPL</name>
<dbReference type="Gene3D" id="2.60.40.10">
    <property type="entry name" value="Immunoglobulins"/>
    <property type="match status" value="1"/>
</dbReference>
<keyword evidence="1" id="KW-1015">Disulfide bond</keyword>
<evidence type="ECO:0000313" key="4">
    <source>
        <dbReference type="Proteomes" id="UP000494106"/>
    </source>
</evidence>
<reference evidence="3 4" key="1">
    <citation type="submission" date="2020-04" db="EMBL/GenBank/DDBJ databases">
        <authorList>
            <person name="Wallbank WR R."/>
            <person name="Pardo Diaz C."/>
            <person name="Kozak K."/>
            <person name="Martin S."/>
            <person name="Jiggins C."/>
            <person name="Moest M."/>
            <person name="Warren A I."/>
            <person name="Byers J.R.P. K."/>
            <person name="Montejo-Kovacevich G."/>
            <person name="Yen C E."/>
        </authorList>
    </citation>
    <scope>NUCLEOTIDE SEQUENCE [LARGE SCALE GENOMIC DNA]</scope>
</reference>